<dbReference type="OrthoDB" id="9766638at2"/>
<dbReference type="Gene3D" id="1.20.1250.20">
    <property type="entry name" value="MFS general substrate transporter like domains"/>
    <property type="match status" value="2"/>
</dbReference>
<feature type="transmembrane region" description="Helical" evidence="7">
    <location>
        <begin position="50"/>
        <end position="68"/>
    </location>
</feature>
<proteinExistence type="predicted"/>
<organism evidence="9 10">
    <name type="scientific">Clostridium luticellarii</name>
    <dbReference type="NCBI Taxonomy" id="1691940"/>
    <lineage>
        <taxon>Bacteria</taxon>
        <taxon>Bacillati</taxon>
        <taxon>Bacillota</taxon>
        <taxon>Clostridia</taxon>
        <taxon>Eubacteriales</taxon>
        <taxon>Clostridiaceae</taxon>
        <taxon>Clostridium</taxon>
    </lineage>
</organism>
<feature type="domain" description="Major facilitator superfamily (MFS) profile" evidence="8">
    <location>
        <begin position="17"/>
        <end position="422"/>
    </location>
</feature>
<evidence type="ECO:0000256" key="3">
    <source>
        <dbReference type="ARBA" id="ARBA00022475"/>
    </source>
</evidence>
<feature type="transmembrane region" description="Helical" evidence="7">
    <location>
        <begin position="12"/>
        <end position="30"/>
    </location>
</feature>
<dbReference type="PROSITE" id="PS50850">
    <property type="entry name" value="MFS"/>
    <property type="match status" value="1"/>
</dbReference>
<protein>
    <submittedName>
        <fullName evidence="9">Putative tartrate transporter</fullName>
    </submittedName>
</protein>
<evidence type="ECO:0000256" key="6">
    <source>
        <dbReference type="ARBA" id="ARBA00023136"/>
    </source>
</evidence>
<evidence type="ECO:0000256" key="4">
    <source>
        <dbReference type="ARBA" id="ARBA00022692"/>
    </source>
</evidence>
<evidence type="ECO:0000256" key="2">
    <source>
        <dbReference type="ARBA" id="ARBA00022448"/>
    </source>
</evidence>
<dbReference type="SUPFAM" id="SSF103473">
    <property type="entry name" value="MFS general substrate transporter"/>
    <property type="match status" value="1"/>
</dbReference>
<evidence type="ECO:0000256" key="5">
    <source>
        <dbReference type="ARBA" id="ARBA00022989"/>
    </source>
</evidence>
<keyword evidence="5 7" id="KW-1133">Transmembrane helix</keyword>
<dbReference type="GO" id="GO:0022857">
    <property type="term" value="F:transmembrane transporter activity"/>
    <property type="evidence" value="ECO:0007669"/>
    <property type="project" value="InterPro"/>
</dbReference>
<keyword evidence="6 7" id="KW-0472">Membrane</keyword>
<gene>
    <name evidence="9" type="primary">ttuB_5</name>
    <name evidence="9" type="ORF">CLLU_28140</name>
</gene>
<dbReference type="InterPro" id="IPR050382">
    <property type="entry name" value="MFS_Na/Anion_cotransporter"/>
</dbReference>
<dbReference type="Pfam" id="PF07690">
    <property type="entry name" value="MFS_1"/>
    <property type="match status" value="1"/>
</dbReference>
<dbReference type="PANTHER" id="PTHR11662">
    <property type="entry name" value="SOLUTE CARRIER FAMILY 17"/>
    <property type="match status" value="1"/>
</dbReference>
<feature type="transmembrane region" description="Helical" evidence="7">
    <location>
        <begin position="374"/>
        <end position="394"/>
    </location>
</feature>
<feature type="transmembrane region" description="Helical" evidence="7">
    <location>
        <begin position="172"/>
        <end position="192"/>
    </location>
</feature>
<dbReference type="AlphaFoldDB" id="A0A2T0BFB9"/>
<evidence type="ECO:0000256" key="1">
    <source>
        <dbReference type="ARBA" id="ARBA00004651"/>
    </source>
</evidence>
<sequence length="428" mass="46748">MSEKIKKVVPSGRWLHILPPLVLVYIVAFMDRTNISFAIAGGMDKELGMTATIAGLASGIFFFGYMFLQVPGGRIAERASAKKFIACTIIAWGGLAALSGISQNTYQILVIRFLLGVAEGGVWPAILTIISHWFPVHERGRANAVFMMNAPIASIITGPLSGFIVSAFSWRYVFIIEGAIAIILLFIWFPFVDDHPKDAKWISKEEREYIETALREEQVALSGTASVRKIPLSEVISSKLLWILCIIYGCYQAGIYGYSLWLPKIIQGVSTSGMTGIGLLSTIPNIIAIFGLIYFSRKSDSTMNRKKYTALPMVGFAICLFISIQFKAGNPLASFIFIAFCGFFLYSANSVFWTIPAQVFESDMAAQSRGIINIIGGLGSFVGPYAVGFLTTAINTSAGLYALIILLIIAFALTILLPIEKYEGSIKA</sequence>
<feature type="transmembrane region" description="Helical" evidence="7">
    <location>
        <begin position="113"/>
        <end position="134"/>
    </location>
</feature>
<dbReference type="GO" id="GO:0005886">
    <property type="term" value="C:plasma membrane"/>
    <property type="evidence" value="ECO:0007669"/>
    <property type="project" value="UniProtKB-SubCell"/>
</dbReference>
<reference evidence="9 10" key="1">
    <citation type="submission" date="2018-03" db="EMBL/GenBank/DDBJ databases">
        <title>Genome sequence of Clostridium luticellarii DSM 29923.</title>
        <authorList>
            <person name="Poehlein A."/>
            <person name="Daniel R."/>
        </authorList>
    </citation>
    <scope>NUCLEOTIDE SEQUENCE [LARGE SCALE GENOMIC DNA]</scope>
    <source>
        <strain evidence="9 10">DSM 29923</strain>
    </source>
</reference>
<evidence type="ECO:0000259" key="8">
    <source>
        <dbReference type="PROSITE" id="PS50850"/>
    </source>
</evidence>
<evidence type="ECO:0000313" key="9">
    <source>
        <dbReference type="EMBL" id="PRR82591.1"/>
    </source>
</evidence>
<dbReference type="PIRSF" id="PIRSF002808">
    <property type="entry name" value="Hexose_phosphate_transp"/>
    <property type="match status" value="1"/>
</dbReference>
<accession>A0A2T0BFB9</accession>
<feature type="transmembrane region" description="Helical" evidence="7">
    <location>
        <begin position="400"/>
        <end position="419"/>
    </location>
</feature>
<keyword evidence="3" id="KW-1003">Cell membrane</keyword>
<feature type="transmembrane region" description="Helical" evidence="7">
    <location>
        <begin position="146"/>
        <end position="166"/>
    </location>
</feature>
<dbReference type="InterPro" id="IPR011701">
    <property type="entry name" value="MFS"/>
</dbReference>
<comment type="caution">
    <text evidence="9">The sequence shown here is derived from an EMBL/GenBank/DDBJ whole genome shotgun (WGS) entry which is preliminary data.</text>
</comment>
<feature type="transmembrane region" description="Helical" evidence="7">
    <location>
        <begin position="332"/>
        <end position="353"/>
    </location>
</feature>
<keyword evidence="10" id="KW-1185">Reference proteome</keyword>
<dbReference type="EMBL" id="PVXP01000053">
    <property type="protein sequence ID" value="PRR82591.1"/>
    <property type="molecule type" value="Genomic_DNA"/>
</dbReference>
<dbReference type="Proteomes" id="UP000237798">
    <property type="component" value="Unassembled WGS sequence"/>
</dbReference>
<keyword evidence="2" id="KW-0813">Transport</keyword>
<comment type="subcellular location">
    <subcellularLocation>
        <location evidence="1">Cell membrane</location>
        <topology evidence="1">Multi-pass membrane protein</topology>
    </subcellularLocation>
</comment>
<evidence type="ECO:0000256" key="7">
    <source>
        <dbReference type="SAM" id="Phobius"/>
    </source>
</evidence>
<dbReference type="InterPro" id="IPR020846">
    <property type="entry name" value="MFS_dom"/>
</dbReference>
<feature type="transmembrane region" description="Helical" evidence="7">
    <location>
        <begin position="273"/>
        <end position="296"/>
    </location>
</feature>
<dbReference type="InterPro" id="IPR036259">
    <property type="entry name" value="MFS_trans_sf"/>
</dbReference>
<feature type="transmembrane region" description="Helical" evidence="7">
    <location>
        <begin position="240"/>
        <end position="261"/>
    </location>
</feature>
<name>A0A2T0BFB9_9CLOT</name>
<evidence type="ECO:0000313" key="10">
    <source>
        <dbReference type="Proteomes" id="UP000237798"/>
    </source>
</evidence>
<dbReference type="InterPro" id="IPR000849">
    <property type="entry name" value="Sugar_P_transporter"/>
</dbReference>
<dbReference type="PANTHER" id="PTHR11662:SF399">
    <property type="entry name" value="FI19708P1-RELATED"/>
    <property type="match status" value="1"/>
</dbReference>
<dbReference type="RefSeq" id="WP_106010401.1">
    <property type="nucleotide sequence ID" value="NZ_JALCPJ010000069.1"/>
</dbReference>
<feature type="transmembrane region" description="Helical" evidence="7">
    <location>
        <begin position="308"/>
        <end position="326"/>
    </location>
</feature>
<feature type="transmembrane region" description="Helical" evidence="7">
    <location>
        <begin position="80"/>
        <end position="101"/>
    </location>
</feature>
<keyword evidence="4 7" id="KW-0812">Transmembrane</keyword>
<dbReference type="CDD" id="cd17319">
    <property type="entry name" value="MFS_ExuT_GudP_like"/>
    <property type="match status" value="1"/>
</dbReference>